<dbReference type="SUPFAM" id="SSF51735">
    <property type="entry name" value="NAD(P)-binding Rossmann-fold domains"/>
    <property type="match status" value="1"/>
</dbReference>
<accession>A0AAV0J9V4</accession>
<dbReference type="EMBL" id="CAMGYJ010000004">
    <property type="protein sequence ID" value="CAI0406412.1"/>
    <property type="molecule type" value="Genomic_DNA"/>
</dbReference>
<dbReference type="InterPro" id="IPR020904">
    <property type="entry name" value="Sc_DH/Rdtase_CS"/>
</dbReference>
<dbReference type="InterPro" id="IPR036291">
    <property type="entry name" value="NAD(P)-bd_dom_sf"/>
</dbReference>
<dbReference type="PANTHER" id="PTHR43180">
    <property type="entry name" value="3-OXOACYL-(ACYL-CARRIER-PROTEIN) REDUCTASE (AFU_ORTHOLOGUE AFUA_6G11210)"/>
    <property type="match status" value="1"/>
</dbReference>
<dbReference type="Pfam" id="PF13561">
    <property type="entry name" value="adh_short_C2"/>
    <property type="match status" value="1"/>
</dbReference>
<dbReference type="PROSITE" id="PS00061">
    <property type="entry name" value="ADH_SHORT"/>
    <property type="match status" value="1"/>
</dbReference>
<dbReference type="PRINTS" id="PR00081">
    <property type="entry name" value="GDHRDH"/>
</dbReference>
<name>A0AAV0J9V4_9ROSI</name>
<dbReference type="PANTHER" id="PTHR43180:SF45">
    <property type="entry name" value="SECOISOLARICIRESINOL DEHYDROGENASE-LIKE ISOFORM X1"/>
    <property type="match status" value="1"/>
</dbReference>
<organism evidence="3 4">
    <name type="scientific">Linum tenue</name>
    <dbReference type="NCBI Taxonomy" id="586396"/>
    <lineage>
        <taxon>Eukaryota</taxon>
        <taxon>Viridiplantae</taxon>
        <taxon>Streptophyta</taxon>
        <taxon>Embryophyta</taxon>
        <taxon>Tracheophyta</taxon>
        <taxon>Spermatophyta</taxon>
        <taxon>Magnoliopsida</taxon>
        <taxon>eudicotyledons</taxon>
        <taxon>Gunneridae</taxon>
        <taxon>Pentapetalae</taxon>
        <taxon>rosids</taxon>
        <taxon>fabids</taxon>
        <taxon>Malpighiales</taxon>
        <taxon>Linaceae</taxon>
        <taxon>Linum</taxon>
    </lineage>
</organism>
<comment type="similarity">
    <text evidence="1">Belongs to the short-chain dehydrogenases/reductases (SDR) family.</text>
</comment>
<dbReference type="AlphaFoldDB" id="A0AAV0J9V4"/>
<dbReference type="GO" id="GO:0016491">
    <property type="term" value="F:oxidoreductase activity"/>
    <property type="evidence" value="ECO:0007669"/>
    <property type="project" value="UniProtKB-KW"/>
</dbReference>
<dbReference type="PRINTS" id="PR00080">
    <property type="entry name" value="SDRFAMILY"/>
</dbReference>
<evidence type="ECO:0000256" key="2">
    <source>
        <dbReference type="ARBA" id="ARBA00023002"/>
    </source>
</evidence>
<keyword evidence="4" id="KW-1185">Reference proteome</keyword>
<dbReference type="InterPro" id="IPR002347">
    <property type="entry name" value="SDR_fam"/>
</dbReference>
<sequence>MVVRGTHYHRIMKGSSLLNPISQRLQGKVAFITGGASGIGAATARLFAKHGAKVVIADVQSDLGRSVAREISSEVSDDDAVSYVHCDVTSDVGVGKAVDAAVAAHGKLDVMFSNAGVPGKDNITMSISTLEPRVLEQVLAVNLNGGFYSAKHAARVMIPRKSGSILFTASSVCSSFGVSSHPYAAAKVAVVGLMKNLSVELGQHGIRVNSVSPCGVATPFAFEVTGESDPEVIEDYISARVGLKGAKLRVDDVAAAALYLSSDEAQFVSGLNVLVDGGHNLKAAN</sequence>
<comment type="caution">
    <text evidence="3">The sequence shown here is derived from an EMBL/GenBank/DDBJ whole genome shotgun (WGS) entry which is preliminary data.</text>
</comment>
<dbReference type="FunFam" id="3.40.50.720:FF:000084">
    <property type="entry name" value="Short-chain dehydrogenase reductase"/>
    <property type="match status" value="1"/>
</dbReference>
<proteinExistence type="inferred from homology"/>
<dbReference type="Gene3D" id="3.40.50.720">
    <property type="entry name" value="NAD(P)-binding Rossmann-like Domain"/>
    <property type="match status" value="1"/>
</dbReference>
<evidence type="ECO:0000313" key="3">
    <source>
        <dbReference type="EMBL" id="CAI0406412.1"/>
    </source>
</evidence>
<keyword evidence="2" id="KW-0560">Oxidoreductase</keyword>
<protein>
    <submittedName>
        <fullName evidence="3">Uncharacterized protein</fullName>
    </submittedName>
</protein>
<gene>
    <name evidence="3" type="ORF">LITE_LOCUS13191</name>
</gene>
<evidence type="ECO:0000313" key="4">
    <source>
        <dbReference type="Proteomes" id="UP001154282"/>
    </source>
</evidence>
<dbReference type="Proteomes" id="UP001154282">
    <property type="component" value="Unassembled WGS sequence"/>
</dbReference>
<reference evidence="3" key="1">
    <citation type="submission" date="2022-08" db="EMBL/GenBank/DDBJ databases">
        <authorList>
            <person name="Gutierrez-Valencia J."/>
        </authorList>
    </citation>
    <scope>NUCLEOTIDE SEQUENCE</scope>
</reference>
<evidence type="ECO:0000256" key="1">
    <source>
        <dbReference type="ARBA" id="ARBA00006484"/>
    </source>
</evidence>